<dbReference type="AlphaFoldDB" id="A0A645G4C4"/>
<gene>
    <name evidence="1" type="ORF">SDC9_169091</name>
</gene>
<protein>
    <submittedName>
        <fullName evidence="1">Uncharacterized protein</fullName>
    </submittedName>
</protein>
<proteinExistence type="predicted"/>
<evidence type="ECO:0000313" key="1">
    <source>
        <dbReference type="EMBL" id="MPN21711.1"/>
    </source>
</evidence>
<organism evidence="1">
    <name type="scientific">bioreactor metagenome</name>
    <dbReference type="NCBI Taxonomy" id="1076179"/>
    <lineage>
        <taxon>unclassified sequences</taxon>
        <taxon>metagenomes</taxon>
        <taxon>ecological metagenomes</taxon>
    </lineage>
</organism>
<name>A0A645G4C4_9ZZZZ</name>
<comment type="caution">
    <text evidence="1">The sequence shown here is derived from an EMBL/GenBank/DDBJ whole genome shotgun (WGS) entry which is preliminary data.</text>
</comment>
<sequence>MQTLQSTVIKKERTVSVPKQDNTSVLLSMESRIIELENDLHKYKSCHNGSVFADEKGFTGFIQMLNGK</sequence>
<dbReference type="EMBL" id="VSSQ01069753">
    <property type="protein sequence ID" value="MPN21711.1"/>
    <property type="molecule type" value="Genomic_DNA"/>
</dbReference>
<reference evidence="1" key="1">
    <citation type="submission" date="2019-08" db="EMBL/GenBank/DDBJ databases">
        <authorList>
            <person name="Kucharzyk K."/>
            <person name="Murdoch R.W."/>
            <person name="Higgins S."/>
            <person name="Loffler F."/>
        </authorList>
    </citation>
    <scope>NUCLEOTIDE SEQUENCE</scope>
</reference>
<accession>A0A645G4C4</accession>